<dbReference type="EMBL" id="CZBY01000027">
    <property type="protein sequence ID" value="CUQ91889.1"/>
    <property type="molecule type" value="Genomic_DNA"/>
</dbReference>
<dbReference type="EC" id="3.6.3.40" evidence="6"/>
<name>A0A175A4I9_9FIRM</name>
<reference evidence="6 7" key="1">
    <citation type="submission" date="2015-09" db="EMBL/GenBank/DDBJ databases">
        <authorList>
            <consortium name="Pathogen Informatics"/>
        </authorList>
    </citation>
    <scope>NUCLEOTIDE SEQUENCE [LARGE SCALE GENOMIC DNA]</scope>
    <source>
        <strain evidence="6 7">2789STDY5834928</strain>
    </source>
</reference>
<proteinExistence type="inferred from homology"/>
<evidence type="ECO:0000259" key="5">
    <source>
        <dbReference type="PROSITE" id="PS50893"/>
    </source>
</evidence>
<dbReference type="Gene3D" id="3.40.50.300">
    <property type="entry name" value="P-loop containing nucleotide triphosphate hydrolases"/>
    <property type="match status" value="1"/>
</dbReference>
<protein>
    <submittedName>
        <fullName evidence="6">Teichoic acids export ATP-binding protein TagH</fullName>
        <ecNumber evidence="6">3.6.3.40</ecNumber>
    </submittedName>
</protein>
<keyword evidence="3" id="KW-0547">Nucleotide-binding</keyword>
<evidence type="ECO:0000256" key="1">
    <source>
        <dbReference type="ARBA" id="ARBA00005417"/>
    </source>
</evidence>
<feature type="domain" description="ABC transporter" evidence="5">
    <location>
        <begin position="20"/>
        <end position="246"/>
    </location>
</feature>
<dbReference type="InterPro" id="IPR003593">
    <property type="entry name" value="AAA+_ATPase"/>
</dbReference>
<dbReference type="PANTHER" id="PTHR46743:SF2">
    <property type="entry name" value="TEICHOIC ACIDS EXPORT ATP-BINDING PROTEIN TAGH"/>
    <property type="match status" value="1"/>
</dbReference>
<dbReference type="Proteomes" id="UP000095662">
    <property type="component" value="Unassembled WGS sequence"/>
</dbReference>
<evidence type="ECO:0000256" key="4">
    <source>
        <dbReference type="ARBA" id="ARBA00022840"/>
    </source>
</evidence>
<dbReference type="Pfam" id="PF00005">
    <property type="entry name" value="ABC_tran"/>
    <property type="match status" value="1"/>
</dbReference>
<dbReference type="InterPro" id="IPR050683">
    <property type="entry name" value="Bact_Polysacc_Export_ATP-bd"/>
</dbReference>
<dbReference type="SMART" id="SM00382">
    <property type="entry name" value="AAA"/>
    <property type="match status" value="1"/>
</dbReference>
<dbReference type="AlphaFoldDB" id="A0A175A4I9"/>
<dbReference type="InterPro" id="IPR017871">
    <property type="entry name" value="ABC_transporter-like_CS"/>
</dbReference>
<evidence type="ECO:0000313" key="7">
    <source>
        <dbReference type="Proteomes" id="UP000095662"/>
    </source>
</evidence>
<accession>A0A175A4I9</accession>
<keyword evidence="4 6" id="KW-0067">ATP-binding</keyword>
<dbReference type="PROSITE" id="PS50893">
    <property type="entry name" value="ABC_TRANSPORTER_2"/>
    <property type="match status" value="1"/>
</dbReference>
<evidence type="ECO:0000256" key="2">
    <source>
        <dbReference type="ARBA" id="ARBA00022448"/>
    </source>
</evidence>
<dbReference type="CDD" id="cd03220">
    <property type="entry name" value="ABC_KpsT_Wzt"/>
    <property type="match status" value="1"/>
</dbReference>
<dbReference type="OrthoDB" id="9778870at2"/>
<dbReference type="InterPro" id="IPR003439">
    <property type="entry name" value="ABC_transporter-like_ATP-bd"/>
</dbReference>
<evidence type="ECO:0000313" key="6">
    <source>
        <dbReference type="EMBL" id="CUQ91889.1"/>
    </source>
</evidence>
<organism evidence="6 7">
    <name type="scientific">[Eubacterium] siraeum</name>
    <dbReference type="NCBI Taxonomy" id="39492"/>
    <lineage>
        <taxon>Bacteria</taxon>
        <taxon>Bacillati</taxon>
        <taxon>Bacillota</taxon>
        <taxon>Clostridia</taxon>
        <taxon>Eubacteriales</taxon>
        <taxon>Oscillospiraceae</taxon>
        <taxon>Oscillospiraceae incertae sedis</taxon>
    </lineage>
</organism>
<dbReference type="PROSITE" id="PS00211">
    <property type="entry name" value="ABC_TRANSPORTER_1"/>
    <property type="match status" value="1"/>
</dbReference>
<comment type="similarity">
    <text evidence="1">Belongs to the ABC transporter superfamily.</text>
</comment>
<dbReference type="GO" id="GO:0016020">
    <property type="term" value="C:membrane"/>
    <property type="evidence" value="ECO:0007669"/>
    <property type="project" value="InterPro"/>
</dbReference>
<keyword evidence="2" id="KW-0813">Transport</keyword>
<dbReference type="GO" id="GO:0016887">
    <property type="term" value="F:ATP hydrolysis activity"/>
    <property type="evidence" value="ECO:0007669"/>
    <property type="project" value="InterPro"/>
</dbReference>
<dbReference type="GO" id="GO:0005524">
    <property type="term" value="F:ATP binding"/>
    <property type="evidence" value="ECO:0007669"/>
    <property type="project" value="UniProtKB-KW"/>
</dbReference>
<evidence type="ECO:0000256" key="3">
    <source>
        <dbReference type="ARBA" id="ARBA00022741"/>
    </source>
</evidence>
<dbReference type="InterPro" id="IPR027417">
    <property type="entry name" value="P-loop_NTPase"/>
</dbReference>
<gene>
    <name evidence="6" type="primary">tagH_2</name>
    <name evidence="6" type="ORF">ERS852540_02417</name>
</gene>
<sequence>MEDYIIDVNNVTVRFNKANMKVDNLKEYVVRLLRRELMFQEFIALKDVDLHIKKGEAWGLVGTNGAGKSTLLKVISRILKPYKGTVDVKGSVAALIELGAGIDPNMSARENIFLNGTLLGYKKDFIQEKFDEIVEFSELQDFLDSPVKNFSSGMKARLGFSIATSVQPDILIADEILSVGDVRFKKKCSERMQNMLSNGTTLLYVSHNMKSIEQLCDKALWLDHGVPVMQGTAKEVCAAYNKKMGV</sequence>
<dbReference type="GO" id="GO:0140359">
    <property type="term" value="F:ABC-type transporter activity"/>
    <property type="evidence" value="ECO:0007669"/>
    <property type="project" value="InterPro"/>
</dbReference>
<dbReference type="InterPro" id="IPR015860">
    <property type="entry name" value="ABC_transpr_TagH-like"/>
</dbReference>
<dbReference type="STRING" id="39492.ERS852540_02417"/>
<dbReference type="SUPFAM" id="SSF52540">
    <property type="entry name" value="P-loop containing nucleoside triphosphate hydrolases"/>
    <property type="match status" value="1"/>
</dbReference>
<keyword evidence="6" id="KW-0378">Hydrolase</keyword>
<dbReference type="PANTHER" id="PTHR46743">
    <property type="entry name" value="TEICHOIC ACIDS EXPORT ATP-BINDING PROTEIN TAGH"/>
    <property type="match status" value="1"/>
</dbReference>